<organism evidence="1 2">
    <name type="scientific">Ectopseudomonas chengduensis</name>
    <dbReference type="NCBI Taxonomy" id="489632"/>
    <lineage>
        <taxon>Bacteria</taxon>
        <taxon>Pseudomonadati</taxon>
        <taxon>Pseudomonadota</taxon>
        <taxon>Gammaproteobacteria</taxon>
        <taxon>Pseudomonadales</taxon>
        <taxon>Pseudomonadaceae</taxon>
        <taxon>Ectopseudomonas</taxon>
    </lineage>
</organism>
<dbReference type="EMBL" id="FMZQ01000007">
    <property type="protein sequence ID" value="SDC87562.1"/>
    <property type="molecule type" value="Genomic_DNA"/>
</dbReference>
<sequence>MTAHCTVAPDLERLGWTVEMVSLCADEVINTRDDGGDEESAIAAFLLENKLNMTQEARVAIFQEADARWYGSRLQSPGSYVQPCMNV</sequence>
<gene>
    <name evidence="1" type="ORF">SAMN05216576_107268</name>
</gene>
<dbReference type="Proteomes" id="UP000199467">
    <property type="component" value="Unassembled WGS sequence"/>
</dbReference>
<keyword evidence="2" id="KW-1185">Reference proteome</keyword>
<reference evidence="2" key="1">
    <citation type="submission" date="2016-10" db="EMBL/GenBank/DDBJ databases">
        <authorList>
            <person name="Varghese N."/>
            <person name="Submissions S."/>
        </authorList>
    </citation>
    <scope>NUCLEOTIDE SEQUENCE [LARGE SCALE GENOMIC DNA]</scope>
    <source>
        <strain evidence="2">DSM 26382</strain>
    </source>
</reference>
<accession>A0A1G6Q510</accession>
<dbReference type="RefSeq" id="WP_069901320.1">
    <property type="nucleotide sequence ID" value="NZ_FMZQ01000007.1"/>
</dbReference>
<proteinExistence type="predicted"/>
<evidence type="ECO:0000313" key="1">
    <source>
        <dbReference type="EMBL" id="SDC87562.1"/>
    </source>
</evidence>
<name>A0A1G6Q510_9GAMM</name>
<dbReference type="AlphaFoldDB" id="A0A1G6Q510"/>
<protein>
    <submittedName>
        <fullName evidence="1">Uncharacterized protein</fullName>
    </submittedName>
</protein>
<evidence type="ECO:0000313" key="2">
    <source>
        <dbReference type="Proteomes" id="UP000199467"/>
    </source>
</evidence>